<dbReference type="Proteomes" id="UP000268469">
    <property type="component" value="Unassembled WGS sequence"/>
</dbReference>
<evidence type="ECO:0000256" key="4">
    <source>
        <dbReference type="ARBA" id="ARBA00023136"/>
    </source>
</evidence>
<dbReference type="InterPro" id="IPR038770">
    <property type="entry name" value="Na+/solute_symporter_sf"/>
</dbReference>
<keyword evidence="4 5" id="KW-0472">Membrane</keyword>
<evidence type="ECO:0000256" key="3">
    <source>
        <dbReference type="ARBA" id="ARBA00022989"/>
    </source>
</evidence>
<evidence type="ECO:0000256" key="1">
    <source>
        <dbReference type="ARBA" id="ARBA00004141"/>
    </source>
</evidence>
<dbReference type="InterPro" id="IPR006153">
    <property type="entry name" value="Cation/H_exchanger_TM"/>
</dbReference>
<feature type="transmembrane region" description="Helical" evidence="5">
    <location>
        <begin position="218"/>
        <end position="247"/>
    </location>
</feature>
<feature type="transmembrane region" description="Helical" evidence="5">
    <location>
        <begin position="327"/>
        <end position="347"/>
    </location>
</feature>
<dbReference type="EMBL" id="QNBE01000096">
    <property type="protein sequence ID" value="RKX69248.1"/>
    <property type="molecule type" value="Genomic_DNA"/>
</dbReference>
<dbReference type="GO" id="GO:1902600">
    <property type="term" value="P:proton transmembrane transport"/>
    <property type="evidence" value="ECO:0007669"/>
    <property type="project" value="InterPro"/>
</dbReference>
<dbReference type="GO" id="GO:0015297">
    <property type="term" value="F:antiporter activity"/>
    <property type="evidence" value="ECO:0007669"/>
    <property type="project" value="InterPro"/>
</dbReference>
<comment type="caution">
    <text evidence="7">The sequence shown here is derived from an EMBL/GenBank/DDBJ whole genome shotgun (WGS) entry which is preliminary data.</text>
</comment>
<feature type="transmembrane region" description="Helical" evidence="5">
    <location>
        <begin position="290"/>
        <end position="315"/>
    </location>
</feature>
<proteinExistence type="predicted"/>
<evidence type="ECO:0000313" key="8">
    <source>
        <dbReference type="Proteomes" id="UP000268469"/>
    </source>
</evidence>
<feature type="transmembrane region" description="Helical" evidence="5">
    <location>
        <begin position="85"/>
        <end position="108"/>
    </location>
</feature>
<keyword evidence="2 5" id="KW-0812">Transmembrane</keyword>
<dbReference type="Gene3D" id="1.20.1530.20">
    <property type="match status" value="1"/>
</dbReference>
<feature type="transmembrane region" description="Helical" evidence="5">
    <location>
        <begin position="29"/>
        <end position="48"/>
    </location>
</feature>
<organism evidence="7 8">
    <name type="scientific">candidate division WOR-3 bacterium</name>
    <dbReference type="NCBI Taxonomy" id="2052148"/>
    <lineage>
        <taxon>Bacteria</taxon>
        <taxon>Bacteria division WOR-3</taxon>
    </lineage>
</organism>
<gene>
    <name evidence="7" type="ORF">DRP53_08755</name>
</gene>
<evidence type="ECO:0000259" key="6">
    <source>
        <dbReference type="Pfam" id="PF00999"/>
    </source>
</evidence>
<evidence type="ECO:0000256" key="5">
    <source>
        <dbReference type="SAM" id="Phobius"/>
    </source>
</evidence>
<accession>A0A660SEN0</accession>
<dbReference type="AlphaFoldDB" id="A0A660SEN0"/>
<feature type="transmembrane region" description="Helical" evidence="5">
    <location>
        <begin position="115"/>
        <end position="135"/>
    </location>
</feature>
<dbReference type="PANTHER" id="PTHR43021:SF2">
    <property type="entry name" value="CATION_H+ EXCHANGER DOMAIN-CONTAINING PROTEIN"/>
    <property type="match status" value="1"/>
</dbReference>
<feature type="transmembrane region" description="Helical" evidence="5">
    <location>
        <begin position="353"/>
        <end position="371"/>
    </location>
</feature>
<evidence type="ECO:0000313" key="7">
    <source>
        <dbReference type="EMBL" id="RKX69248.1"/>
    </source>
</evidence>
<keyword evidence="3 5" id="KW-1133">Transmembrane helix</keyword>
<sequence length="387" mass="40936">MNTLFSAGIIFLGSLLMMRLSNRFRLPSVTGYLIFGVLIGPYVANLIAPQIIKASGMISNLALSFIAFGLGQNFTLANVRKIGKMVIAISIGEVVGSFLVVSLALWLIGRVPLSLAIIFGAIAPATAPAAVVMVTREFKARGPFTDTLLSVVAIDDAWGIILFAFCLALAKVIAGMGGGGSREIVYAFTEVGGSLVLGGVLGYLLALSGRFLRTSTELLITTIGFIALTAGIAAYLKFSILLANMALGTSLVNSERASGKYFETIQRIDTPFYLLFFVLAGAHLELPKLLGIGVLSLLFILTRLPGEMLGAYIGAVITKAEAKIRRYIGLGLAPQAGVALGLALIAFHEFPQFGDLILSTIIVTTIIYEIFGPILTRIALEKAGEIG</sequence>
<feature type="transmembrane region" description="Helical" evidence="5">
    <location>
        <begin position="147"/>
        <end position="172"/>
    </location>
</feature>
<evidence type="ECO:0000256" key="2">
    <source>
        <dbReference type="ARBA" id="ARBA00022692"/>
    </source>
</evidence>
<feature type="transmembrane region" description="Helical" evidence="5">
    <location>
        <begin position="60"/>
        <end position="79"/>
    </location>
</feature>
<name>A0A660SEN0_UNCW3</name>
<reference evidence="7 8" key="1">
    <citation type="submission" date="2018-06" db="EMBL/GenBank/DDBJ databases">
        <title>Extensive metabolic versatility and redundancy in microbially diverse, dynamic hydrothermal sediments.</title>
        <authorList>
            <person name="Dombrowski N."/>
            <person name="Teske A."/>
            <person name="Baker B.J."/>
        </authorList>
    </citation>
    <scope>NUCLEOTIDE SEQUENCE [LARGE SCALE GENOMIC DNA]</scope>
    <source>
        <strain evidence="7">B36_G15</strain>
    </source>
</reference>
<dbReference type="PANTHER" id="PTHR43021">
    <property type="entry name" value="NA(+)/H(+) ANTIPORTER-RELATED"/>
    <property type="match status" value="1"/>
</dbReference>
<comment type="subcellular location">
    <subcellularLocation>
        <location evidence="1">Membrane</location>
        <topology evidence="1">Multi-pass membrane protein</topology>
    </subcellularLocation>
</comment>
<dbReference type="GO" id="GO:0016020">
    <property type="term" value="C:membrane"/>
    <property type="evidence" value="ECO:0007669"/>
    <property type="project" value="UniProtKB-SubCell"/>
</dbReference>
<protein>
    <submittedName>
        <fullName evidence="7">Cation:proton antiporter</fullName>
    </submittedName>
</protein>
<feature type="domain" description="Cation/H+ exchanger transmembrane" evidence="6">
    <location>
        <begin position="15"/>
        <end position="378"/>
    </location>
</feature>
<dbReference type="Pfam" id="PF00999">
    <property type="entry name" value="Na_H_Exchanger"/>
    <property type="match status" value="1"/>
</dbReference>
<feature type="transmembrane region" description="Helical" evidence="5">
    <location>
        <begin position="184"/>
        <end position="206"/>
    </location>
</feature>